<dbReference type="Proteomes" id="UP001163603">
    <property type="component" value="Chromosome 13"/>
</dbReference>
<sequence>MLVHSKVNVTDKCPLTLMVLPLGSSSVDGRSHIPSPCGAALLPLPFGTGHETNIFSACFYFSSLCVEEMWPRRKSFIKYTIFRD</sequence>
<organism evidence="1 2">
    <name type="scientific">Pistacia integerrima</name>
    <dbReference type="NCBI Taxonomy" id="434235"/>
    <lineage>
        <taxon>Eukaryota</taxon>
        <taxon>Viridiplantae</taxon>
        <taxon>Streptophyta</taxon>
        <taxon>Embryophyta</taxon>
        <taxon>Tracheophyta</taxon>
        <taxon>Spermatophyta</taxon>
        <taxon>Magnoliopsida</taxon>
        <taxon>eudicotyledons</taxon>
        <taxon>Gunneridae</taxon>
        <taxon>Pentapetalae</taxon>
        <taxon>rosids</taxon>
        <taxon>malvids</taxon>
        <taxon>Sapindales</taxon>
        <taxon>Anacardiaceae</taxon>
        <taxon>Pistacia</taxon>
    </lineage>
</organism>
<comment type="caution">
    <text evidence="1">The sequence shown here is derived from an EMBL/GenBank/DDBJ whole genome shotgun (WGS) entry which is preliminary data.</text>
</comment>
<accession>A0ACC0XAT2</accession>
<reference evidence="2" key="1">
    <citation type="journal article" date="2023" name="G3 (Bethesda)">
        <title>Genome assembly and association tests identify interacting loci associated with vigor, precocity, and sex in interspecific pistachio rootstocks.</title>
        <authorList>
            <person name="Palmer W."/>
            <person name="Jacygrad E."/>
            <person name="Sagayaradj S."/>
            <person name="Cavanaugh K."/>
            <person name="Han R."/>
            <person name="Bertier L."/>
            <person name="Beede B."/>
            <person name="Kafkas S."/>
            <person name="Golino D."/>
            <person name="Preece J."/>
            <person name="Michelmore R."/>
        </authorList>
    </citation>
    <scope>NUCLEOTIDE SEQUENCE [LARGE SCALE GENOMIC DNA]</scope>
</reference>
<protein>
    <submittedName>
        <fullName evidence="1">Uncharacterized protein</fullName>
    </submittedName>
</protein>
<evidence type="ECO:0000313" key="1">
    <source>
        <dbReference type="EMBL" id="KAJ0013588.1"/>
    </source>
</evidence>
<gene>
    <name evidence="1" type="ORF">Pint_20085</name>
</gene>
<keyword evidence="2" id="KW-1185">Reference proteome</keyword>
<dbReference type="EMBL" id="CM047748">
    <property type="protein sequence ID" value="KAJ0013588.1"/>
    <property type="molecule type" value="Genomic_DNA"/>
</dbReference>
<proteinExistence type="predicted"/>
<evidence type="ECO:0000313" key="2">
    <source>
        <dbReference type="Proteomes" id="UP001163603"/>
    </source>
</evidence>
<name>A0ACC0XAT2_9ROSI</name>